<dbReference type="Gene3D" id="3.40.50.2000">
    <property type="entry name" value="Glycogen Phosphorylase B"/>
    <property type="match status" value="1"/>
</dbReference>
<dbReference type="Pfam" id="PF13524">
    <property type="entry name" value="Glyco_trans_1_2"/>
    <property type="match status" value="1"/>
</dbReference>
<evidence type="ECO:0000313" key="2">
    <source>
        <dbReference type="EMBL" id="GAA3733523.1"/>
    </source>
</evidence>
<keyword evidence="3" id="KW-1185">Reference proteome</keyword>
<protein>
    <submittedName>
        <fullName evidence="2">Glycosyltransferase</fullName>
    </submittedName>
</protein>
<sequence>MRVLLVGEYSLLHNSLKEGLLELGHEVVLIGNKDGFRKYPLDYNYEPKYLNFKVLTIPRKIIYRLFKFDFAGLETGFRFFLFLPKLQNFDVVQFINEASVKTTSGFELYLMKKLCSANKKAFMLSTGIDYSTLTYYIENPSKKSILQPYFTNPKEDKEFKAFYAYLSKSHSKIHDFIKAKFNGIIATDFDYVEANSKNPKYSGFIPCPVNIKKLISEELVIARKIIIFLGISKWSYHQKGILFFEKALDIIQKKYSDKVEIIIANTIPYPVYIELYNKAHILLDQAYSCDQGYNALEAMAKGKVVFTGAESEFMEYYKISERVCINALPDVDYLVDELSFLIENPTEITAIGKRARAFIEKEHDYIKVAQQYLDVWKNF</sequence>
<dbReference type="RefSeq" id="WP_278022383.1">
    <property type="nucleotide sequence ID" value="NZ_BAABDT010000002.1"/>
</dbReference>
<feature type="domain" description="Spore protein YkvP/CgeB glycosyl transferase-like" evidence="1">
    <location>
        <begin position="256"/>
        <end position="374"/>
    </location>
</feature>
<dbReference type="EMBL" id="BAABDT010000002">
    <property type="protein sequence ID" value="GAA3733523.1"/>
    <property type="molecule type" value="Genomic_DNA"/>
</dbReference>
<evidence type="ECO:0000259" key="1">
    <source>
        <dbReference type="Pfam" id="PF13524"/>
    </source>
</evidence>
<reference evidence="3" key="1">
    <citation type="journal article" date="2019" name="Int. J. Syst. Evol. Microbiol.">
        <title>The Global Catalogue of Microorganisms (GCM) 10K type strain sequencing project: providing services to taxonomists for standard genome sequencing and annotation.</title>
        <authorList>
            <consortium name="The Broad Institute Genomics Platform"/>
            <consortium name="The Broad Institute Genome Sequencing Center for Infectious Disease"/>
            <person name="Wu L."/>
            <person name="Ma J."/>
        </authorList>
    </citation>
    <scope>NUCLEOTIDE SEQUENCE [LARGE SCALE GENOMIC DNA]</scope>
    <source>
        <strain evidence="3">JCM 17336</strain>
    </source>
</reference>
<organism evidence="2 3">
    <name type="scientific">Flavobacterium ginsengisoli</name>
    <dbReference type="NCBI Taxonomy" id="871694"/>
    <lineage>
        <taxon>Bacteria</taxon>
        <taxon>Pseudomonadati</taxon>
        <taxon>Bacteroidota</taxon>
        <taxon>Flavobacteriia</taxon>
        <taxon>Flavobacteriales</taxon>
        <taxon>Flavobacteriaceae</taxon>
        <taxon>Flavobacterium</taxon>
    </lineage>
</organism>
<comment type="caution">
    <text evidence="2">The sequence shown here is derived from an EMBL/GenBank/DDBJ whole genome shotgun (WGS) entry which is preliminary data.</text>
</comment>
<proteinExistence type="predicted"/>
<name>A0ABP7FBN6_9FLAO</name>
<gene>
    <name evidence="2" type="ORF">GCM10022422_15360</name>
</gene>
<dbReference type="InterPro" id="IPR055259">
    <property type="entry name" value="YkvP/CgeB_Glyco_trans-like"/>
</dbReference>
<dbReference type="SUPFAM" id="SSF53756">
    <property type="entry name" value="UDP-Glycosyltransferase/glycogen phosphorylase"/>
    <property type="match status" value="1"/>
</dbReference>
<dbReference type="Proteomes" id="UP001501367">
    <property type="component" value="Unassembled WGS sequence"/>
</dbReference>
<evidence type="ECO:0000313" key="3">
    <source>
        <dbReference type="Proteomes" id="UP001501367"/>
    </source>
</evidence>
<accession>A0ABP7FBN6</accession>